<evidence type="ECO:0000256" key="3">
    <source>
        <dbReference type="ARBA" id="ARBA00023199"/>
    </source>
</evidence>
<dbReference type="InterPro" id="IPR001126">
    <property type="entry name" value="UmuC"/>
</dbReference>
<dbReference type="PANTHER" id="PTHR11076:SF34">
    <property type="entry name" value="PROTEIN UMUC"/>
    <property type="match status" value="1"/>
</dbReference>
<dbReference type="Gene3D" id="1.10.150.20">
    <property type="entry name" value="5' to 3' exonuclease, C-terminal subdomain"/>
    <property type="match status" value="1"/>
</dbReference>
<dbReference type="Pfam" id="PF11799">
    <property type="entry name" value="IMS_C"/>
    <property type="match status" value="1"/>
</dbReference>
<dbReference type="GO" id="GO:0005829">
    <property type="term" value="C:cytosol"/>
    <property type="evidence" value="ECO:0007669"/>
    <property type="project" value="TreeGrafter"/>
</dbReference>
<organism evidence="7 8">
    <name type="scientific">Mucilaginibacter agri</name>
    <dbReference type="NCBI Taxonomy" id="2695265"/>
    <lineage>
        <taxon>Bacteria</taxon>
        <taxon>Pseudomonadati</taxon>
        <taxon>Bacteroidota</taxon>
        <taxon>Sphingobacteriia</taxon>
        <taxon>Sphingobacteriales</taxon>
        <taxon>Sphingobacteriaceae</taxon>
        <taxon>Mucilaginibacter</taxon>
    </lineage>
</organism>
<evidence type="ECO:0000256" key="4">
    <source>
        <dbReference type="ARBA" id="ARBA00023204"/>
    </source>
</evidence>
<dbReference type="SUPFAM" id="SSF56672">
    <property type="entry name" value="DNA/RNA polymerases"/>
    <property type="match status" value="1"/>
</dbReference>
<sequence>MGGTPVFAHVDINNCYVSCERLFNPGLKDRVVVVLSNNDGCVIARSNEAKAIGIRMADAEFMVRRLLKEHDAVMFSSNYPLYADMSARLMNNLARYTYTLMVYSIDEAFLALDNIQHLNLNDHTAMISRNVMQHTGLPITIGVGPTMALAKLANKAAKKRKRPFLVLDTDQKISDTVSDFPIEDVWGIGLQYYHKLTEFGIKTARDFRDLQADFVRQHMTVQGWRLHQELWGKPCNVIKDVADRSKGIESSQSFNTYQTDIEAIEEAVAMHAATVALKLRQQNSMAMTLTIYLRTNKHNPKHDQHYPSITVKVPFAANSTHQLTRVAAQAIRAIWQPGFHYLKTGVRATGIVPEGEVQYNLFSNYEHSREQALAELMDELNGRYGRGTVRLAADSFERKWAMKQDFLSKQFTTNWKDIVVTK</sequence>
<dbReference type="InterPro" id="IPR017961">
    <property type="entry name" value="DNA_pol_Y-fam_little_finger"/>
</dbReference>
<evidence type="ECO:0000256" key="2">
    <source>
        <dbReference type="ARBA" id="ARBA00022763"/>
    </source>
</evidence>
<dbReference type="GO" id="GO:0006281">
    <property type="term" value="P:DNA repair"/>
    <property type="evidence" value="ECO:0007669"/>
    <property type="project" value="UniProtKB-KW"/>
</dbReference>
<dbReference type="InterPro" id="IPR043502">
    <property type="entry name" value="DNA/RNA_pol_sf"/>
</dbReference>
<comment type="caution">
    <text evidence="7">The sequence shown here is derived from an EMBL/GenBank/DDBJ whole genome shotgun (WGS) entry which is preliminary data.</text>
</comment>
<evidence type="ECO:0000259" key="6">
    <source>
        <dbReference type="PROSITE" id="PS50173"/>
    </source>
</evidence>
<name>A0A966DSG5_9SPHI</name>
<dbReference type="Gene3D" id="3.30.70.270">
    <property type="match status" value="1"/>
</dbReference>
<dbReference type="AlphaFoldDB" id="A0A966DSG5"/>
<keyword evidence="8" id="KW-1185">Reference proteome</keyword>
<keyword evidence="4" id="KW-0234">DNA repair</keyword>
<evidence type="ECO:0000256" key="5">
    <source>
        <dbReference type="ARBA" id="ARBA00023236"/>
    </source>
</evidence>
<comment type="similarity">
    <text evidence="1">Belongs to the DNA polymerase type-Y family.</text>
</comment>
<evidence type="ECO:0000313" key="8">
    <source>
        <dbReference type="Proteomes" id="UP000638732"/>
    </source>
</evidence>
<proteinExistence type="inferred from homology"/>
<dbReference type="InterPro" id="IPR043128">
    <property type="entry name" value="Rev_trsase/Diguanyl_cyclase"/>
</dbReference>
<reference evidence="7" key="1">
    <citation type="submission" date="2020-01" db="EMBL/GenBank/DDBJ databases">
        <authorList>
            <person name="Seo Y.L."/>
        </authorList>
    </citation>
    <scope>NUCLEOTIDE SEQUENCE</scope>
    <source>
        <strain evidence="7">R11</strain>
    </source>
</reference>
<dbReference type="GO" id="GO:0009432">
    <property type="term" value="P:SOS response"/>
    <property type="evidence" value="ECO:0007669"/>
    <property type="project" value="UniProtKB-KW"/>
</dbReference>
<dbReference type="GO" id="GO:0042276">
    <property type="term" value="P:error-prone translesion synthesis"/>
    <property type="evidence" value="ECO:0007669"/>
    <property type="project" value="TreeGrafter"/>
</dbReference>
<feature type="domain" description="UmuC" evidence="6">
    <location>
        <begin position="7"/>
        <end position="189"/>
    </location>
</feature>
<keyword evidence="5" id="KW-0742">SOS response</keyword>
<evidence type="ECO:0000256" key="1">
    <source>
        <dbReference type="ARBA" id="ARBA00010945"/>
    </source>
</evidence>
<dbReference type="GO" id="GO:0003684">
    <property type="term" value="F:damaged DNA binding"/>
    <property type="evidence" value="ECO:0007669"/>
    <property type="project" value="InterPro"/>
</dbReference>
<gene>
    <name evidence="7" type="ORF">GSY63_02915</name>
</gene>
<accession>A0A966DSG5</accession>
<protein>
    <submittedName>
        <fullName evidence="7">DUF4113 domain-containing protein</fullName>
    </submittedName>
</protein>
<dbReference type="CDD" id="cd01700">
    <property type="entry name" value="PolY_Pol_V_umuC"/>
    <property type="match status" value="1"/>
</dbReference>
<keyword evidence="3" id="KW-0741">SOS mutagenesis</keyword>
<dbReference type="Proteomes" id="UP000638732">
    <property type="component" value="Unassembled WGS sequence"/>
</dbReference>
<dbReference type="EMBL" id="WWEO01000037">
    <property type="protein sequence ID" value="NCD68306.1"/>
    <property type="molecule type" value="Genomic_DNA"/>
</dbReference>
<dbReference type="InterPro" id="IPR050116">
    <property type="entry name" value="DNA_polymerase-Y"/>
</dbReference>
<dbReference type="InterPro" id="IPR036775">
    <property type="entry name" value="DNA_pol_Y-fam_lit_finger_sf"/>
</dbReference>
<dbReference type="InterPro" id="IPR025188">
    <property type="entry name" value="DUF4113"/>
</dbReference>
<reference evidence="7" key="2">
    <citation type="submission" date="2020-10" db="EMBL/GenBank/DDBJ databases">
        <title>Mucilaginibacter sp. nov., isolated from soil.</title>
        <authorList>
            <person name="Jeon C.O."/>
        </authorList>
    </citation>
    <scope>NUCLEOTIDE SEQUENCE</scope>
    <source>
        <strain evidence="7">R11</strain>
    </source>
</reference>
<evidence type="ECO:0000313" key="7">
    <source>
        <dbReference type="EMBL" id="NCD68306.1"/>
    </source>
</evidence>
<dbReference type="Pfam" id="PF13438">
    <property type="entry name" value="DUF4113"/>
    <property type="match status" value="1"/>
</dbReference>
<keyword evidence="2" id="KW-0227">DNA damage</keyword>
<dbReference type="Pfam" id="PF00817">
    <property type="entry name" value="IMS"/>
    <property type="match status" value="1"/>
</dbReference>
<dbReference type="PROSITE" id="PS50173">
    <property type="entry name" value="UMUC"/>
    <property type="match status" value="1"/>
</dbReference>
<dbReference type="SUPFAM" id="SSF100879">
    <property type="entry name" value="Lesion bypass DNA polymerase (Y-family), little finger domain"/>
    <property type="match status" value="1"/>
</dbReference>
<dbReference type="Gene3D" id="3.40.1170.60">
    <property type="match status" value="1"/>
</dbReference>
<dbReference type="GO" id="GO:0003887">
    <property type="term" value="F:DNA-directed DNA polymerase activity"/>
    <property type="evidence" value="ECO:0007669"/>
    <property type="project" value="TreeGrafter"/>
</dbReference>
<dbReference type="PANTHER" id="PTHR11076">
    <property type="entry name" value="DNA REPAIR POLYMERASE UMUC / TRANSFERASE FAMILY MEMBER"/>
    <property type="match status" value="1"/>
</dbReference>